<sequence length="93" mass="10687">MEKNRGIIRELLKYEFELGHSVKEAIETSIESREPELCHNLQLMSGTQSLKRTKRISRTKTAQDIHEKSTEPLSSTLLRPLGFNFRVGTKDTT</sequence>
<evidence type="ECO:0000313" key="3">
    <source>
        <dbReference type="Proteomes" id="UP001201812"/>
    </source>
</evidence>
<dbReference type="EMBL" id="JAKKPZ010000069">
    <property type="protein sequence ID" value="KAI1704346.1"/>
    <property type="molecule type" value="Genomic_DNA"/>
</dbReference>
<dbReference type="AlphaFoldDB" id="A0AAD4R205"/>
<feature type="region of interest" description="Disordered" evidence="1">
    <location>
        <begin position="48"/>
        <end position="69"/>
    </location>
</feature>
<keyword evidence="3" id="KW-1185">Reference proteome</keyword>
<evidence type="ECO:0000256" key="1">
    <source>
        <dbReference type="SAM" id="MobiDB-lite"/>
    </source>
</evidence>
<protein>
    <submittedName>
        <fullName evidence="2">Uncharacterized protein</fullName>
    </submittedName>
</protein>
<dbReference type="Proteomes" id="UP001201812">
    <property type="component" value="Unassembled WGS sequence"/>
</dbReference>
<comment type="caution">
    <text evidence="2">The sequence shown here is derived from an EMBL/GenBank/DDBJ whole genome shotgun (WGS) entry which is preliminary data.</text>
</comment>
<organism evidence="2 3">
    <name type="scientific">Ditylenchus destructor</name>
    <dbReference type="NCBI Taxonomy" id="166010"/>
    <lineage>
        <taxon>Eukaryota</taxon>
        <taxon>Metazoa</taxon>
        <taxon>Ecdysozoa</taxon>
        <taxon>Nematoda</taxon>
        <taxon>Chromadorea</taxon>
        <taxon>Rhabditida</taxon>
        <taxon>Tylenchina</taxon>
        <taxon>Tylenchomorpha</taxon>
        <taxon>Sphaerularioidea</taxon>
        <taxon>Anguinidae</taxon>
        <taxon>Anguininae</taxon>
        <taxon>Ditylenchus</taxon>
    </lineage>
</organism>
<reference evidence="2" key="1">
    <citation type="submission" date="2022-01" db="EMBL/GenBank/DDBJ databases">
        <title>Genome Sequence Resource for Two Populations of Ditylenchus destructor, the Migratory Endoparasitic Phytonematode.</title>
        <authorList>
            <person name="Zhang H."/>
            <person name="Lin R."/>
            <person name="Xie B."/>
        </authorList>
    </citation>
    <scope>NUCLEOTIDE SEQUENCE</scope>
    <source>
        <strain evidence="2">BazhouSP</strain>
    </source>
</reference>
<name>A0AAD4R205_9BILA</name>
<accession>A0AAD4R205</accession>
<proteinExistence type="predicted"/>
<evidence type="ECO:0000313" key="2">
    <source>
        <dbReference type="EMBL" id="KAI1704346.1"/>
    </source>
</evidence>
<gene>
    <name evidence="2" type="ORF">DdX_14343</name>
</gene>